<gene>
    <name evidence="12" type="primary">nuoI</name>
    <name evidence="15" type="ORF">Tfer_1664</name>
</gene>
<keyword evidence="5" id="KW-0677">Repeat</keyword>
<dbReference type="HAMAP" id="MF_01351">
    <property type="entry name" value="NDH1_NuoI"/>
    <property type="match status" value="1"/>
</dbReference>
<evidence type="ECO:0000256" key="12">
    <source>
        <dbReference type="HAMAP-Rule" id="MF_01351"/>
    </source>
</evidence>
<evidence type="ECO:0000256" key="3">
    <source>
        <dbReference type="ARBA" id="ARBA00022719"/>
    </source>
</evidence>
<comment type="cofactor">
    <cofactor evidence="12">
        <name>[4Fe-4S] cluster</name>
        <dbReference type="ChEBI" id="CHEBI:49883"/>
    </cofactor>
    <text evidence="12">Binds 2 [4Fe-4S] clusters per subunit.</text>
</comment>
<feature type="binding site" evidence="12">
    <location>
        <position position="51"/>
    </location>
    <ligand>
        <name>[4Fe-4S] cluster</name>
        <dbReference type="ChEBI" id="CHEBI:49883"/>
        <label>1</label>
    </ligand>
</feature>
<evidence type="ECO:0000256" key="9">
    <source>
        <dbReference type="ARBA" id="ARBA00023027"/>
    </source>
</evidence>
<keyword evidence="2 12" id="KW-0004">4Fe-4S</keyword>
<evidence type="ECO:0000256" key="4">
    <source>
        <dbReference type="ARBA" id="ARBA00022723"/>
    </source>
</evidence>
<dbReference type="PROSITE" id="PS51379">
    <property type="entry name" value="4FE4S_FER_2"/>
    <property type="match status" value="2"/>
</dbReference>
<evidence type="ECO:0000256" key="1">
    <source>
        <dbReference type="ARBA" id="ARBA00022475"/>
    </source>
</evidence>
<dbReference type="GO" id="GO:0050136">
    <property type="term" value="F:NADH dehydrogenase (quinone) (non-electrogenic) activity"/>
    <property type="evidence" value="ECO:0007669"/>
    <property type="project" value="UniProtKB-UniRule"/>
</dbReference>
<comment type="subcellular location">
    <subcellularLocation>
        <location evidence="12">Cell membrane</location>
        <topology evidence="12">Peripheral membrane protein</topology>
    </subcellularLocation>
</comment>
<comment type="caution">
    <text evidence="15">The sequence shown here is derived from an EMBL/GenBank/DDBJ whole genome shotgun (WGS) entry which is preliminary data.</text>
</comment>
<evidence type="ECO:0000256" key="10">
    <source>
        <dbReference type="ARBA" id="ARBA00023075"/>
    </source>
</evidence>
<keyword evidence="7 12" id="KW-0408">Iron</keyword>
<dbReference type="PROSITE" id="PS00198">
    <property type="entry name" value="4FE4S_FER_1"/>
    <property type="match status" value="2"/>
</dbReference>
<feature type="binding site" evidence="12">
    <location>
        <position position="54"/>
    </location>
    <ligand>
        <name>[4Fe-4S] cluster</name>
        <dbReference type="ChEBI" id="CHEBI:49883"/>
        <label>1</label>
    </ligand>
</feature>
<dbReference type="InterPro" id="IPR010226">
    <property type="entry name" value="NADH_quinone_OxRdtase_chainI"/>
</dbReference>
<keyword evidence="9 12" id="KW-0520">NAD</keyword>
<evidence type="ECO:0000256" key="6">
    <source>
        <dbReference type="ARBA" id="ARBA00022967"/>
    </source>
</evidence>
<evidence type="ECO:0000256" key="8">
    <source>
        <dbReference type="ARBA" id="ARBA00023014"/>
    </source>
</evidence>
<evidence type="ECO:0000256" key="13">
    <source>
        <dbReference type="SAM" id="MobiDB-lite"/>
    </source>
</evidence>
<evidence type="ECO:0000313" key="16">
    <source>
        <dbReference type="Proteomes" id="UP000037175"/>
    </source>
</evidence>
<keyword evidence="16" id="KW-1185">Reference proteome</keyword>
<evidence type="ECO:0000256" key="7">
    <source>
        <dbReference type="ARBA" id="ARBA00023004"/>
    </source>
</evidence>
<feature type="domain" description="4Fe-4S ferredoxin-type" evidence="14">
    <location>
        <begin position="78"/>
        <end position="107"/>
    </location>
</feature>
<keyword evidence="11 12" id="KW-0472">Membrane</keyword>
<dbReference type="RefSeq" id="WP_013120883.1">
    <property type="nucleotide sequence ID" value="NZ_LGTE01000010.1"/>
</dbReference>
<dbReference type="Proteomes" id="UP000037175">
    <property type="component" value="Unassembled WGS sequence"/>
</dbReference>
<dbReference type="GO" id="GO:0005506">
    <property type="term" value="F:iron ion binding"/>
    <property type="evidence" value="ECO:0007669"/>
    <property type="project" value="UniProtKB-UniRule"/>
</dbReference>
<evidence type="ECO:0000259" key="14">
    <source>
        <dbReference type="PROSITE" id="PS51379"/>
    </source>
</evidence>
<feature type="binding site" evidence="12">
    <location>
        <position position="87"/>
    </location>
    <ligand>
        <name>[4Fe-4S] cluster</name>
        <dbReference type="ChEBI" id="CHEBI:49883"/>
        <label>2</label>
    </ligand>
</feature>
<dbReference type="EC" id="7.1.1.-" evidence="12"/>
<comment type="function">
    <text evidence="12">NDH-1 shuttles electrons from NADH, via FMN and iron-sulfur (Fe-S) centers, to quinones in the respiratory chain. The immediate electron acceptor for the enzyme in this species is believed to be ubiquinone. Couples the redox reaction to proton translocation (for every two electrons transferred, four hydrogen ions are translocated across the cytoplasmic membrane), and thus conserves the redox energy in a proton gradient.</text>
</comment>
<dbReference type="SUPFAM" id="SSF54862">
    <property type="entry name" value="4Fe-4S ferredoxins"/>
    <property type="match status" value="1"/>
</dbReference>
<feature type="binding site" evidence="12">
    <location>
        <position position="93"/>
    </location>
    <ligand>
        <name>[4Fe-4S] cluster</name>
        <dbReference type="ChEBI" id="CHEBI:49883"/>
        <label>2</label>
    </ligand>
</feature>
<keyword evidence="1 12" id="KW-1003">Cell membrane</keyword>
<evidence type="ECO:0000256" key="2">
    <source>
        <dbReference type="ARBA" id="ARBA00022485"/>
    </source>
</evidence>
<dbReference type="GO" id="GO:0048038">
    <property type="term" value="F:quinone binding"/>
    <property type="evidence" value="ECO:0007669"/>
    <property type="project" value="UniProtKB-KW"/>
</dbReference>
<proteinExistence type="inferred from homology"/>
<keyword evidence="4 12" id="KW-0479">Metal-binding</keyword>
<evidence type="ECO:0000256" key="5">
    <source>
        <dbReference type="ARBA" id="ARBA00022737"/>
    </source>
</evidence>
<dbReference type="PANTHER" id="PTHR10849:SF24">
    <property type="entry name" value="NADH-QUINONE OXIDOREDUCTASE SUBUNIT I 2"/>
    <property type="match status" value="1"/>
</dbReference>
<keyword evidence="8 12" id="KW-0411">Iron-sulfur</keyword>
<feature type="domain" description="4Fe-4S ferredoxin-type" evidence="14">
    <location>
        <begin position="39"/>
        <end position="68"/>
    </location>
</feature>
<keyword evidence="3 12" id="KW-0874">Quinone</keyword>
<keyword evidence="6 12" id="KW-1278">Translocase</keyword>
<comment type="subunit">
    <text evidence="12">NDH-1 is composed of 14 different subunits. Subunits NuoA, H, J, K, L, M, N constitute the membrane sector of the complex.</text>
</comment>
<feature type="binding site" evidence="12">
    <location>
        <position position="58"/>
    </location>
    <ligand>
        <name>[4Fe-4S] cluster</name>
        <dbReference type="ChEBI" id="CHEBI:49883"/>
        <label>2</label>
    </ligand>
</feature>
<dbReference type="NCBIfam" id="TIGR01971">
    <property type="entry name" value="NuoI"/>
    <property type="match status" value="1"/>
</dbReference>
<comment type="similarity">
    <text evidence="12">Belongs to the complex I 23 kDa subunit family.</text>
</comment>
<name>A0A0L6W2P3_9FIRM</name>
<feature type="binding site" evidence="12">
    <location>
        <position position="97"/>
    </location>
    <ligand>
        <name>[4Fe-4S] cluster</name>
        <dbReference type="ChEBI" id="CHEBI:49883"/>
        <label>1</label>
    </ligand>
</feature>
<comment type="catalytic activity">
    <reaction evidence="12">
        <text>a quinone + NADH + 5 H(+)(in) = a quinol + NAD(+) + 4 H(+)(out)</text>
        <dbReference type="Rhea" id="RHEA:57888"/>
        <dbReference type="ChEBI" id="CHEBI:15378"/>
        <dbReference type="ChEBI" id="CHEBI:24646"/>
        <dbReference type="ChEBI" id="CHEBI:57540"/>
        <dbReference type="ChEBI" id="CHEBI:57945"/>
        <dbReference type="ChEBI" id="CHEBI:132124"/>
    </reaction>
</comment>
<organism evidence="15 16">
    <name type="scientific">Thermincola ferriacetica</name>
    <dbReference type="NCBI Taxonomy" id="281456"/>
    <lineage>
        <taxon>Bacteria</taxon>
        <taxon>Bacillati</taxon>
        <taxon>Bacillota</taxon>
        <taxon>Clostridia</taxon>
        <taxon>Eubacteriales</taxon>
        <taxon>Thermincolaceae</taxon>
        <taxon>Thermincola</taxon>
    </lineage>
</organism>
<dbReference type="GO" id="GO:0005886">
    <property type="term" value="C:plasma membrane"/>
    <property type="evidence" value="ECO:0007669"/>
    <property type="project" value="UniProtKB-SubCell"/>
</dbReference>
<feature type="compositionally biased region" description="Basic and acidic residues" evidence="13">
    <location>
        <begin position="131"/>
        <end position="140"/>
    </location>
</feature>
<protein>
    <recommendedName>
        <fullName evidence="12">NADH-quinone oxidoreductase subunit I</fullName>
        <ecNumber evidence="12">7.1.1.-</ecNumber>
    </recommendedName>
    <alternativeName>
        <fullName evidence="12">NADH dehydrogenase I subunit I</fullName>
    </alternativeName>
    <alternativeName>
        <fullName evidence="12">NDH-1 subunit I</fullName>
    </alternativeName>
</protein>
<dbReference type="PANTHER" id="PTHR10849">
    <property type="entry name" value="NADH DEHYDROGENASE UBIQUINONE IRON-SULFUR PROTEIN 8, MITOCHONDRIAL"/>
    <property type="match status" value="1"/>
</dbReference>
<accession>A0A0L6W2P3</accession>
<feature type="region of interest" description="Disordered" evidence="13">
    <location>
        <begin position="126"/>
        <end position="149"/>
    </location>
</feature>
<dbReference type="Gene3D" id="3.30.70.3270">
    <property type="match status" value="1"/>
</dbReference>
<dbReference type="EMBL" id="LGTE01000010">
    <property type="protein sequence ID" value="KNZ69643.1"/>
    <property type="molecule type" value="Genomic_DNA"/>
</dbReference>
<evidence type="ECO:0000313" key="15">
    <source>
        <dbReference type="EMBL" id="KNZ69643.1"/>
    </source>
</evidence>
<feature type="binding site" evidence="12">
    <location>
        <position position="90"/>
    </location>
    <ligand>
        <name>[4Fe-4S] cluster</name>
        <dbReference type="ChEBI" id="CHEBI:49883"/>
        <label>2</label>
    </ligand>
</feature>
<reference evidence="16" key="1">
    <citation type="submission" date="2015-07" db="EMBL/GenBank/DDBJ databases">
        <title>Complete Genome of Thermincola ferriacetica strain Z-0001T.</title>
        <authorList>
            <person name="Lusk B."/>
            <person name="Badalamenti J.P."/>
            <person name="Parameswaran P."/>
            <person name="Bond D.R."/>
            <person name="Torres C.I."/>
        </authorList>
    </citation>
    <scope>NUCLEOTIDE SEQUENCE [LARGE SCALE GENOMIC DNA]</scope>
    <source>
        <strain evidence="16">Z-0001</strain>
    </source>
</reference>
<evidence type="ECO:0000256" key="11">
    <source>
        <dbReference type="ARBA" id="ARBA00023136"/>
    </source>
</evidence>
<sequence length="149" mass="17002">MFGQGLIKGLSITLKHFFEKKITQQYPEERPNLPDRFKGSFKLNVPKCIACGLCANACPNHVIEITSEKGEDKKKKLTGYKMMVERCLYCGFCVETCPTKALQWTKEFENTKFFREDVNLDLFNSYVPSPDDEKPTKADSEENESAQAS</sequence>
<dbReference type="InterPro" id="IPR017896">
    <property type="entry name" value="4Fe4S_Fe-S-bd"/>
</dbReference>
<dbReference type="InterPro" id="IPR017900">
    <property type="entry name" value="4Fe4S_Fe_S_CS"/>
</dbReference>
<dbReference type="GO" id="GO:0051539">
    <property type="term" value="F:4 iron, 4 sulfur cluster binding"/>
    <property type="evidence" value="ECO:0007669"/>
    <property type="project" value="UniProtKB-KW"/>
</dbReference>
<dbReference type="PATRIC" id="fig|281456.6.peg.1776"/>
<keyword evidence="10 12" id="KW-0830">Ubiquinone</keyword>
<dbReference type="Pfam" id="PF12838">
    <property type="entry name" value="Fer4_7"/>
    <property type="match status" value="1"/>
</dbReference>
<feature type="binding site" evidence="12">
    <location>
        <position position="48"/>
    </location>
    <ligand>
        <name>[4Fe-4S] cluster</name>
        <dbReference type="ChEBI" id="CHEBI:49883"/>
        <label>1</label>
    </ligand>
</feature>
<dbReference type="AlphaFoldDB" id="A0A0L6W2P3"/>